<gene>
    <name evidence="1" type="ORF">N8I77_006075</name>
</gene>
<reference evidence="1" key="1">
    <citation type="submission" date="2023-06" db="EMBL/GenBank/DDBJ databases">
        <authorList>
            <person name="Noh H."/>
        </authorList>
    </citation>
    <scope>NUCLEOTIDE SEQUENCE</scope>
    <source>
        <strain evidence="1">DUCC20226</strain>
    </source>
</reference>
<proteinExistence type="predicted"/>
<sequence length="109" mass="11177">MADDASSMAVTSVHEAAGSGIKSNTPSLWATFSAPGTTYPRATTTAAKFIWVCPVWFVAEFVKMSRKASRSAGTKTTSARLAMSGTDVGGARVEASAILTAALKAATTT</sequence>
<dbReference type="EMBL" id="JAUJFL010000003">
    <property type="protein sequence ID" value="KAK2607401.1"/>
    <property type="molecule type" value="Genomic_DNA"/>
</dbReference>
<name>A0AAD9W3L8_PHOAM</name>
<dbReference type="AlphaFoldDB" id="A0AAD9W3L8"/>
<organism evidence="1 2">
    <name type="scientific">Phomopsis amygdali</name>
    <name type="common">Fusicoccum amygdali</name>
    <dbReference type="NCBI Taxonomy" id="1214568"/>
    <lineage>
        <taxon>Eukaryota</taxon>
        <taxon>Fungi</taxon>
        <taxon>Dikarya</taxon>
        <taxon>Ascomycota</taxon>
        <taxon>Pezizomycotina</taxon>
        <taxon>Sordariomycetes</taxon>
        <taxon>Sordariomycetidae</taxon>
        <taxon>Diaporthales</taxon>
        <taxon>Diaporthaceae</taxon>
        <taxon>Diaporthe</taxon>
    </lineage>
</organism>
<comment type="caution">
    <text evidence="1">The sequence shown here is derived from an EMBL/GenBank/DDBJ whole genome shotgun (WGS) entry which is preliminary data.</text>
</comment>
<evidence type="ECO:0000313" key="2">
    <source>
        <dbReference type="Proteomes" id="UP001265746"/>
    </source>
</evidence>
<protein>
    <submittedName>
        <fullName evidence="1">Uncharacterized protein</fullName>
    </submittedName>
</protein>
<accession>A0AAD9W3L8</accession>
<evidence type="ECO:0000313" key="1">
    <source>
        <dbReference type="EMBL" id="KAK2607401.1"/>
    </source>
</evidence>
<dbReference type="Proteomes" id="UP001265746">
    <property type="component" value="Unassembled WGS sequence"/>
</dbReference>
<keyword evidence="2" id="KW-1185">Reference proteome</keyword>